<proteinExistence type="predicted"/>
<evidence type="ECO:0000313" key="3">
    <source>
        <dbReference type="EMBL" id="MCK9684128.1"/>
    </source>
</evidence>
<gene>
    <name evidence="3" type="ORF">LPC04_00220</name>
</gene>
<dbReference type="Proteomes" id="UP001139353">
    <property type="component" value="Unassembled WGS sequence"/>
</dbReference>
<dbReference type="AlphaFoldDB" id="A0A9X1YDV7"/>
<accession>A0A9X1YDV7</accession>
<protein>
    <submittedName>
        <fullName evidence="3">Uncharacterized protein</fullName>
    </submittedName>
</protein>
<dbReference type="EMBL" id="JAJLJH010000001">
    <property type="protein sequence ID" value="MCK9684128.1"/>
    <property type="molecule type" value="Genomic_DNA"/>
</dbReference>
<sequence length="370" mass="39563">MNPFKNRAARHLRAGLAAGLALLAFAPASSRATDIAHASVPSPIPDNDLRIGSHIFHLPPGQWTLVQGQTFTTGTAGNRDAEVFRGVVVLVDHGQFRVAIDLSLPVQDAPGLVSWGDDSCAPNNGALHATPMTKFGGQQCLAVFGHPDLQRALQRTSPYAARWMHDQHVVGLGSAIEIVYTSKQDATFGRMHVFFTAPYFDSDEAMTKWAAALEDSVKREFASKAFSATLPALPVLSASIQANDAATGMVHGGAQVQAEVAAAREVWMACLRKEAVRLDDRRTPANEVGAALYFNCRDQELKGVTATIAPSRLAVMSPSEINELYEGAHRQVVDSGVATNIVLEHRASRGPDTSATAKAPADKASRPAKR</sequence>
<organism evidence="3 4">
    <name type="scientific">Scleromatobacter humisilvae</name>
    <dbReference type="NCBI Taxonomy" id="2897159"/>
    <lineage>
        <taxon>Bacteria</taxon>
        <taxon>Pseudomonadati</taxon>
        <taxon>Pseudomonadota</taxon>
        <taxon>Betaproteobacteria</taxon>
        <taxon>Burkholderiales</taxon>
        <taxon>Sphaerotilaceae</taxon>
        <taxon>Scleromatobacter</taxon>
    </lineage>
</organism>
<keyword evidence="4" id="KW-1185">Reference proteome</keyword>
<evidence type="ECO:0000256" key="1">
    <source>
        <dbReference type="SAM" id="MobiDB-lite"/>
    </source>
</evidence>
<comment type="caution">
    <text evidence="3">The sequence shown here is derived from an EMBL/GenBank/DDBJ whole genome shotgun (WGS) entry which is preliminary data.</text>
</comment>
<feature type="signal peptide" evidence="2">
    <location>
        <begin position="1"/>
        <end position="32"/>
    </location>
</feature>
<evidence type="ECO:0000256" key="2">
    <source>
        <dbReference type="SAM" id="SignalP"/>
    </source>
</evidence>
<keyword evidence="2" id="KW-0732">Signal</keyword>
<feature type="region of interest" description="Disordered" evidence="1">
    <location>
        <begin position="345"/>
        <end position="370"/>
    </location>
</feature>
<feature type="compositionally biased region" description="Basic and acidic residues" evidence="1">
    <location>
        <begin position="360"/>
        <end position="370"/>
    </location>
</feature>
<dbReference type="RefSeq" id="WP_275680161.1">
    <property type="nucleotide sequence ID" value="NZ_JAJLJH010000001.1"/>
</dbReference>
<reference evidence="3" key="1">
    <citation type="submission" date="2021-11" db="EMBL/GenBank/DDBJ databases">
        <title>BS-T2-15 a new species belonging to the Comamonadaceae family isolated from the soil of a French oak forest.</title>
        <authorList>
            <person name="Mieszkin S."/>
            <person name="Alain K."/>
        </authorList>
    </citation>
    <scope>NUCLEOTIDE SEQUENCE</scope>
    <source>
        <strain evidence="3">BS-T2-15</strain>
    </source>
</reference>
<name>A0A9X1YDV7_9BURK</name>
<evidence type="ECO:0000313" key="4">
    <source>
        <dbReference type="Proteomes" id="UP001139353"/>
    </source>
</evidence>
<feature type="chain" id="PRO_5040778507" evidence="2">
    <location>
        <begin position="33"/>
        <end position="370"/>
    </location>
</feature>